<accession>A0A179UNA4</accession>
<keyword evidence="1" id="KW-0812">Transmembrane</keyword>
<organism evidence="2 3">
    <name type="scientific">Blastomyces gilchristii (strain SLH14081)</name>
    <name type="common">Blastomyces dermatitidis</name>
    <dbReference type="NCBI Taxonomy" id="559298"/>
    <lineage>
        <taxon>Eukaryota</taxon>
        <taxon>Fungi</taxon>
        <taxon>Dikarya</taxon>
        <taxon>Ascomycota</taxon>
        <taxon>Pezizomycotina</taxon>
        <taxon>Eurotiomycetes</taxon>
        <taxon>Eurotiomycetidae</taxon>
        <taxon>Onygenales</taxon>
        <taxon>Ajellomycetaceae</taxon>
        <taxon>Blastomyces</taxon>
    </lineage>
</organism>
<name>A0A179UNA4_BLAGS</name>
<keyword evidence="3" id="KW-1185">Reference proteome</keyword>
<dbReference type="VEuPathDB" id="FungiDB:BDBG_17100"/>
<dbReference type="EMBL" id="GG657455">
    <property type="protein sequence ID" value="OAT08709.1"/>
    <property type="molecule type" value="Genomic_DNA"/>
</dbReference>
<dbReference type="KEGG" id="bgh:BDBG_17100"/>
<gene>
    <name evidence="2" type="ORF">BDBG_17100</name>
</gene>
<evidence type="ECO:0000256" key="1">
    <source>
        <dbReference type="SAM" id="Phobius"/>
    </source>
</evidence>
<sequence>MRCFGIYLPLVICVLGLLDVYLRLVMGELLHLEAAGHSGNKQFEVK</sequence>
<feature type="transmembrane region" description="Helical" evidence="1">
    <location>
        <begin position="6"/>
        <end position="24"/>
    </location>
</feature>
<evidence type="ECO:0000313" key="3">
    <source>
        <dbReference type="Proteomes" id="UP000002038"/>
    </source>
</evidence>
<dbReference type="Proteomes" id="UP000002038">
    <property type="component" value="Unassembled WGS sequence"/>
</dbReference>
<protein>
    <submittedName>
        <fullName evidence="2">Uncharacterized protein</fullName>
    </submittedName>
</protein>
<dbReference type="AlphaFoldDB" id="A0A179UNA4"/>
<dbReference type="GeneID" id="42528944"/>
<proteinExistence type="predicted"/>
<evidence type="ECO:0000313" key="2">
    <source>
        <dbReference type="EMBL" id="OAT08709.1"/>
    </source>
</evidence>
<keyword evidence="1" id="KW-0472">Membrane</keyword>
<reference evidence="3" key="1">
    <citation type="journal article" date="2015" name="PLoS Genet.">
        <title>The dynamic genome and transcriptome of the human fungal pathogen Blastomyces and close relative Emmonsia.</title>
        <authorList>
            <person name="Munoz J.F."/>
            <person name="Gauthier G.M."/>
            <person name="Desjardins C.A."/>
            <person name="Gallo J.E."/>
            <person name="Holder J."/>
            <person name="Sullivan T.D."/>
            <person name="Marty A.J."/>
            <person name="Carmen J.C."/>
            <person name="Chen Z."/>
            <person name="Ding L."/>
            <person name="Gujja S."/>
            <person name="Magrini V."/>
            <person name="Misas E."/>
            <person name="Mitreva M."/>
            <person name="Priest M."/>
            <person name="Saif S."/>
            <person name="Whiston E.A."/>
            <person name="Young S."/>
            <person name="Zeng Q."/>
            <person name="Goldman W.E."/>
            <person name="Mardis E.R."/>
            <person name="Taylor J.W."/>
            <person name="McEwen J.G."/>
            <person name="Clay O.K."/>
            <person name="Klein B.S."/>
            <person name="Cuomo C.A."/>
        </authorList>
    </citation>
    <scope>NUCLEOTIDE SEQUENCE [LARGE SCALE GENOMIC DNA]</scope>
    <source>
        <strain evidence="3">SLH14081</strain>
    </source>
</reference>
<dbReference type="RefSeq" id="XP_031578430.1">
    <property type="nucleotide sequence ID" value="XM_031724891.1"/>
</dbReference>
<keyword evidence="1" id="KW-1133">Transmembrane helix</keyword>